<protein>
    <submittedName>
        <fullName evidence="1">Uncharacterized protein</fullName>
    </submittedName>
</protein>
<comment type="caution">
    <text evidence="1">The sequence shown here is derived from an EMBL/GenBank/DDBJ whole genome shotgun (WGS) entry which is preliminary data.</text>
</comment>
<proteinExistence type="predicted"/>
<organism evidence="1 2">
    <name type="scientific">Mycteria americana</name>
    <name type="common">Wood stork</name>
    <dbReference type="NCBI Taxonomy" id="33587"/>
    <lineage>
        <taxon>Eukaryota</taxon>
        <taxon>Metazoa</taxon>
        <taxon>Chordata</taxon>
        <taxon>Craniata</taxon>
        <taxon>Vertebrata</taxon>
        <taxon>Euteleostomi</taxon>
        <taxon>Archelosauria</taxon>
        <taxon>Archosauria</taxon>
        <taxon>Dinosauria</taxon>
        <taxon>Saurischia</taxon>
        <taxon>Theropoda</taxon>
        <taxon>Coelurosauria</taxon>
        <taxon>Aves</taxon>
        <taxon>Neognathae</taxon>
        <taxon>Neoaves</taxon>
        <taxon>Aequornithes</taxon>
        <taxon>Ciconiiformes</taxon>
        <taxon>Ciconiidae</taxon>
        <taxon>Mycteria</taxon>
    </lineage>
</organism>
<dbReference type="Proteomes" id="UP001333110">
    <property type="component" value="Unassembled WGS sequence"/>
</dbReference>
<dbReference type="EMBL" id="JAUNZN010000003">
    <property type="protein sequence ID" value="KAK4825003.1"/>
    <property type="molecule type" value="Genomic_DNA"/>
</dbReference>
<gene>
    <name evidence="1" type="ORF">QYF61_022949</name>
</gene>
<evidence type="ECO:0000313" key="2">
    <source>
        <dbReference type="Proteomes" id="UP001333110"/>
    </source>
</evidence>
<evidence type="ECO:0000313" key="1">
    <source>
        <dbReference type="EMBL" id="KAK4825003.1"/>
    </source>
</evidence>
<name>A0AAN7SDU2_MYCAM</name>
<reference evidence="1 2" key="1">
    <citation type="journal article" date="2023" name="J. Hered.">
        <title>Chromosome-level genome of the wood stork (Mycteria americana) provides insight into avian chromosome evolution.</title>
        <authorList>
            <person name="Flamio R. Jr."/>
            <person name="Ramstad K.M."/>
        </authorList>
    </citation>
    <scope>NUCLEOTIDE SEQUENCE [LARGE SCALE GENOMIC DNA]</scope>
    <source>
        <strain evidence="1">JAX WOST 10</strain>
    </source>
</reference>
<dbReference type="AlphaFoldDB" id="A0AAN7SDU2"/>
<sequence length="195" mass="21504">METEYVWRVFLTVGGTELNSEEEAQRYWGPGVFLTIPDTLAPWSLTQRVVYWAGGLDPLEQGDPVTIPTPGLDQITGSVKKAACLQLVHGQHLIPQQPSPMLLKADLSRMKTLIKGLPDPLKLHAIQIQDRLRAALPIQERLTEMLTPRRSQMQSTPAEFPLTWGGVAQELISYSRNVGISGGEQRGKAGLGEPD</sequence>
<keyword evidence="2" id="KW-1185">Reference proteome</keyword>
<accession>A0AAN7SDU2</accession>